<name>A0A7R9M1U2_9ACAR</name>
<feature type="region of interest" description="Disordered" evidence="1">
    <location>
        <begin position="85"/>
        <end position="127"/>
    </location>
</feature>
<gene>
    <name evidence="2" type="ORF">ONB1V03_LOCUS8624</name>
</gene>
<dbReference type="OrthoDB" id="6287771at2759"/>
<evidence type="ECO:0000313" key="2">
    <source>
        <dbReference type="EMBL" id="CAD7651956.1"/>
    </source>
</evidence>
<dbReference type="AlphaFoldDB" id="A0A7R9M1U2"/>
<dbReference type="Proteomes" id="UP000728032">
    <property type="component" value="Unassembled WGS sequence"/>
</dbReference>
<dbReference type="GO" id="GO:0017053">
    <property type="term" value="C:transcription repressor complex"/>
    <property type="evidence" value="ECO:0007669"/>
    <property type="project" value="InterPro"/>
</dbReference>
<dbReference type="EMBL" id="CAJPVJ010005014">
    <property type="protein sequence ID" value="CAG2169140.1"/>
    <property type="molecule type" value="Genomic_DNA"/>
</dbReference>
<reference evidence="2" key="1">
    <citation type="submission" date="2020-11" db="EMBL/GenBank/DDBJ databases">
        <authorList>
            <person name="Tran Van P."/>
        </authorList>
    </citation>
    <scope>NUCLEOTIDE SEQUENCE</scope>
</reference>
<dbReference type="InterPro" id="IPR028226">
    <property type="entry name" value="LIN37"/>
</dbReference>
<dbReference type="GO" id="GO:0000122">
    <property type="term" value="P:negative regulation of transcription by RNA polymerase II"/>
    <property type="evidence" value="ECO:0007669"/>
    <property type="project" value="TreeGrafter"/>
</dbReference>
<evidence type="ECO:0000313" key="3">
    <source>
        <dbReference type="Proteomes" id="UP000728032"/>
    </source>
</evidence>
<sequence>MIGSRVSSRIAQRLIKREQIDVSDDHNSAGSIGGAHDRPLERNSSAVDSAHHSSALMSPVMTRADGLGAEVDSARNKLDDLLAHISKGDSQEEDDFDDDDMETDSSPHMKRRRSQKHKKAGKGAKEDGFAKQSSFVLKLFDRSVDLAQFSHSTARDDAPLYPVCRSWIRNNTQLPNLYESPAALEDYHNNDDLETSGGPIDEKPSGIYHLPKPLPKPKDELGNEIDLRIPESVRNYQRRESQADVLINSLEGDNFSALLARNVSHWKQVRQDWHQSSIENELRYKHSCDVLKAMFDKTLNGQTDQYKPQTMDSIL</sequence>
<feature type="compositionally biased region" description="Acidic residues" evidence="1">
    <location>
        <begin position="91"/>
        <end position="103"/>
    </location>
</feature>
<keyword evidence="3" id="KW-1185">Reference proteome</keyword>
<evidence type="ECO:0000256" key="1">
    <source>
        <dbReference type="SAM" id="MobiDB-lite"/>
    </source>
</evidence>
<dbReference type="EMBL" id="OC919839">
    <property type="protein sequence ID" value="CAD7651956.1"/>
    <property type="molecule type" value="Genomic_DNA"/>
</dbReference>
<dbReference type="GO" id="GO:0031523">
    <property type="term" value="C:Myb complex"/>
    <property type="evidence" value="ECO:0007669"/>
    <property type="project" value="TreeGrafter"/>
</dbReference>
<feature type="region of interest" description="Disordered" evidence="1">
    <location>
        <begin position="16"/>
        <end position="59"/>
    </location>
</feature>
<proteinExistence type="predicted"/>
<organism evidence="2">
    <name type="scientific">Oppiella nova</name>
    <dbReference type="NCBI Taxonomy" id="334625"/>
    <lineage>
        <taxon>Eukaryota</taxon>
        <taxon>Metazoa</taxon>
        <taxon>Ecdysozoa</taxon>
        <taxon>Arthropoda</taxon>
        <taxon>Chelicerata</taxon>
        <taxon>Arachnida</taxon>
        <taxon>Acari</taxon>
        <taxon>Acariformes</taxon>
        <taxon>Sarcoptiformes</taxon>
        <taxon>Oribatida</taxon>
        <taxon>Brachypylina</taxon>
        <taxon>Oppioidea</taxon>
        <taxon>Oppiidae</taxon>
        <taxon>Oppiella</taxon>
    </lineage>
</organism>
<dbReference type="Pfam" id="PF15306">
    <property type="entry name" value="LIN37"/>
    <property type="match status" value="1"/>
</dbReference>
<dbReference type="PANTHER" id="PTHR31336:SF3">
    <property type="entry name" value="PROTEIN LIN-37 HOMOLOG"/>
    <property type="match status" value="1"/>
</dbReference>
<protein>
    <submittedName>
        <fullName evidence="2">Uncharacterized protein</fullName>
    </submittedName>
</protein>
<dbReference type="PANTHER" id="PTHR31336">
    <property type="entry name" value="LIN37 HOMOLOG"/>
    <property type="match status" value="1"/>
</dbReference>
<accession>A0A7R9M1U2</accession>
<feature type="compositionally biased region" description="Low complexity" evidence="1">
    <location>
        <begin position="44"/>
        <end position="55"/>
    </location>
</feature>
<feature type="compositionally biased region" description="Basic and acidic residues" evidence="1">
    <location>
        <begin position="16"/>
        <end position="27"/>
    </location>
</feature>
<feature type="compositionally biased region" description="Basic residues" evidence="1">
    <location>
        <begin position="108"/>
        <end position="122"/>
    </location>
</feature>